<proteinExistence type="predicted"/>
<name>A0A0E9XBC0_ANGAN</name>
<dbReference type="EMBL" id="GBXM01008525">
    <property type="protein sequence ID" value="JAI00053.1"/>
    <property type="molecule type" value="Transcribed_RNA"/>
</dbReference>
<sequence length="63" mass="7331">MDTVFTTKYNRIDSNSMFEKRMTNLTLLFRAFLVSLAERIRRSFLSLRCQSHRVSKRAGGEGS</sequence>
<reference evidence="1" key="2">
    <citation type="journal article" date="2015" name="Fish Shellfish Immunol.">
        <title>Early steps in the European eel (Anguilla anguilla)-Vibrio vulnificus interaction in the gills: Role of the RtxA13 toxin.</title>
        <authorList>
            <person name="Callol A."/>
            <person name="Pajuelo D."/>
            <person name="Ebbesson L."/>
            <person name="Teles M."/>
            <person name="MacKenzie S."/>
            <person name="Amaro C."/>
        </authorList>
    </citation>
    <scope>NUCLEOTIDE SEQUENCE</scope>
</reference>
<organism evidence="1">
    <name type="scientific">Anguilla anguilla</name>
    <name type="common">European freshwater eel</name>
    <name type="synonym">Muraena anguilla</name>
    <dbReference type="NCBI Taxonomy" id="7936"/>
    <lineage>
        <taxon>Eukaryota</taxon>
        <taxon>Metazoa</taxon>
        <taxon>Chordata</taxon>
        <taxon>Craniata</taxon>
        <taxon>Vertebrata</taxon>
        <taxon>Euteleostomi</taxon>
        <taxon>Actinopterygii</taxon>
        <taxon>Neopterygii</taxon>
        <taxon>Teleostei</taxon>
        <taxon>Anguilliformes</taxon>
        <taxon>Anguillidae</taxon>
        <taxon>Anguilla</taxon>
    </lineage>
</organism>
<evidence type="ECO:0000313" key="1">
    <source>
        <dbReference type="EMBL" id="JAI00053.1"/>
    </source>
</evidence>
<reference evidence="1" key="1">
    <citation type="submission" date="2014-11" db="EMBL/GenBank/DDBJ databases">
        <authorList>
            <person name="Amaro Gonzalez C."/>
        </authorList>
    </citation>
    <scope>NUCLEOTIDE SEQUENCE</scope>
</reference>
<protein>
    <submittedName>
        <fullName evidence="1">Uncharacterized protein</fullName>
    </submittedName>
</protein>
<dbReference type="AlphaFoldDB" id="A0A0E9XBC0"/>
<accession>A0A0E9XBC0</accession>